<reference evidence="1 2" key="1">
    <citation type="journal article" date="2016" name="Nat. Commun.">
        <title>Extremotolerant tardigrade genome and improved radiotolerance of human cultured cells by tardigrade-unique protein.</title>
        <authorList>
            <person name="Hashimoto T."/>
            <person name="Horikawa D.D."/>
            <person name="Saito Y."/>
            <person name="Kuwahara H."/>
            <person name="Kozuka-Hata H."/>
            <person name="Shin-I T."/>
            <person name="Minakuchi Y."/>
            <person name="Ohishi K."/>
            <person name="Motoyama A."/>
            <person name="Aizu T."/>
            <person name="Enomoto A."/>
            <person name="Kondo K."/>
            <person name="Tanaka S."/>
            <person name="Hara Y."/>
            <person name="Koshikawa S."/>
            <person name="Sagara H."/>
            <person name="Miura T."/>
            <person name="Yokobori S."/>
            <person name="Miyagawa K."/>
            <person name="Suzuki Y."/>
            <person name="Kubo T."/>
            <person name="Oyama M."/>
            <person name="Kohara Y."/>
            <person name="Fujiyama A."/>
            <person name="Arakawa K."/>
            <person name="Katayama T."/>
            <person name="Toyoda A."/>
            <person name="Kunieda T."/>
        </authorList>
    </citation>
    <scope>NUCLEOTIDE SEQUENCE [LARGE SCALE GENOMIC DNA]</scope>
    <source>
        <strain evidence="1 2">YOKOZUNA-1</strain>
    </source>
</reference>
<sequence length="227" mass="25839">MVWIRHRMVGFASSELPHRLGVASAAQPNRTLRIPHNRATPFSFELEDAEQLETFIERRTQHRTGPFQSEVTLVIEYPGGEAAPSRCYVCRNKSAPCSSPSEMMEKTCNAGNEACVKYGENTHMIVNAFGIPSRNIRAYRICMDTQDILLYHNYRVPVATLNLSDADLTRAQCCRGIRNVVFETQNMELNFTGDICFCHTDMCNYAGRSSHFSRLTFESSLMLFFFL</sequence>
<comment type="caution">
    <text evidence="1">The sequence shown here is derived from an EMBL/GenBank/DDBJ whole genome shotgun (WGS) entry which is preliminary data.</text>
</comment>
<keyword evidence="2" id="KW-1185">Reference proteome</keyword>
<dbReference type="EMBL" id="BDGG01000007">
    <property type="protein sequence ID" value="GAV01098.1"/>
    <property type="molecule type" value="Genomic_DNA"/>
</dbReference>
<evidence type="ECO:0000313" key="1">
    <source>
        <dbReference type="EMBL" id="GAV01098.1"/>
    </source>
</evidence>
<name>A0A1D1VMX0_RAMVA</name>
<organism evidence="1 2">
    <name type="scientific">Ramazzottius varieornatus</name>
    <name type="common">Water bear</name>
    <name type="synonym">Tardigrade</name>
    <dbReference type="NCBI Taxonomy" id="947166"/>
    <lineage>
        <taxon>Eukaryota</taxon>
        <taxon>Metazoa</taxon>
        <taxon>Ecdysozoa</taxon>
        <taxon>Tardigrada</taxon>
        <taxon>Eutardigrada</taxon>
        <taxon>Parachela</taxon>
        <taxon>Hypsibioidea</taxon>
        <taxon>Ramazzottiidae</taxon>
        <taxon>Ramazzottius</taxon>
    </lineage>
</organism>
<evidence type="ECO:0000313" key="2">
    <source>
        <dbReference type="Proteomes" id="UP000186922"/>
    </source>
</evidence>
<protein>
    <submittedName>
        <fullName evidence="1">Uncharacterized protein</fullName>
    </submittedName>
</protein>
<gene>
    <name evidence="1" type="primary">RvY_11865</name>
    <name evidence="1" type="synonym">RvY_11865.1</name>
    <name evidence="1" type="ORF">RvY_11865-1</name>
</gene>
<dbReference type="AlphaFoldDB" id="A0A1D1VMX0"/>
<proteinExistence type="predicted"/>
<dbReference type="Proteomes" id="UP000186922">
    <property type="component" value="Unassembled WGS sequence"/>
</dbReference>
<accession>A0A1D1VMX0</accession>